<keyword evidence="5" id="KW-0479">Metal-binding</keyword>
<dbReference type="NCBIfam" id="NF040764">
    <property type="entry name" value="CODH_ACS_al_bet"/>
    <property type="match status" value="1"/>
</dbReference>
<protein>
    <recommendedName>
        <fullName evidence="1">CO-methylating acetyl-CoA synthase</fullName>
        <ecNumber evidence="1">2.3.1.169</ecNumber>
    </recommendedName>
</protein>
<evidence type="ECO:0000259" key="9">
    <source>
        <dbReference type="Pfam" id="PF19436"/>
    </source>
</evidence>
<dbReference type="Gene3D" id="3.40.50.2030">
    <property type="match status" value="1"/>
</dbReference>
<dbReference type="InterPro" id="IPR045822">
    <property type="entry name" value="ACS_CODH_B_C"/>
</dbReference>
<name>C0CHK3_BLAHS</name>
<evidence type="ECO:0000256" key="6">
    <source>
        <dbReference type="ARBA" id="ARBA00023004"/>
    </source>
</evidence>
<gene>
    <name evidence="10" type="ORF">RUMHYD_00317</name>
</gene>
<accession>C0CHK3</accession>
<feature type="domain" description="Carbon monoxide dehydrogenase subunit alpha ,N-terminal" evidence="8">
    <location>
        <begin position="21"/>
        <end position="103"/>
    </location>
</feature>
<keyword evidence="3" id="KW-0533">Nickel</keyword>
<dbReference type="GO" id="GO:0046872">
    <property type="term" value="F:metal ion binding"/>
    <property type="evidence" value="ECO:0007669"/>
    <property type="project" value="UniProtKB-KW"/>
</dbReference>
<keyword evidence="6" id="KW-0408">Iron</keyword>
<reference evidence="10 11" key="2">
    <citation type="submission" date="2009-02" db="EMBL/GenBank/DDBJ databases">
        <title>Draft genome sequence of Blautia hydrogenotrophica DSM 10507 (Ruminococcus hydrogenotrophicus DSM 10507).</title>
        <authorList>
            <person name="Sudarsanam P."/>
            <person name="Ley R."/>
            <person name="Guruge J."/>
            <person name="Turnbaugh P.J."/>
            <person name="Mahowald M."/>
            <person name="Liep D."/>
            <person name="Gordon J."/>
        </authorList>
    </citation>
    <scope>NUCLEOTIDE SEQUENCE [LARGE SCALE GENOMIC DNA]</scope>
    <source>
        <strain evidence="11">DSM 10507 / JCM 14656 / S5a33</strain>
    </source>
</reference>
<dbReference type="InterPro" id="IPR004461">
    <property type="entry name" value="CO_DH/Ac-CoA_synth_bsu"/>
</dbReference>
<dbReference type="PANTHER" id="PTHR42281">
    <property type="match status" value="1"/>
</dbReference>
<evidence type="ECO:0000256" key="4">
    <source>
        <dbReference type="ARBA" id="ARBA00022679"/>
    </source>
</evidence>
<evidence type="ECO:0000256" key="1">
    <source>
        <dbReference type="ARBA" id="ARBA00012244"/>
    </source>
</evidence>
<dbReference type="NCBIfam" id="TIGR00316">
    <property type="entry name" value="cdhC"/>
    <property type="match status" value="1"/>
</dbReference>
<dbReference type="GO" id="GO:0043884">
    <property type="term" value="F:CO-methylating acetyl-CoA synthase activity"/>
    <property type="evidence" value="ECO:0007669"/>
    <property type="project" value="UniProtKB-EC"/>
</dbReference>
<dbReference type="NCBIfam" id="NF007078">
    <property type="entry name" value="PRK09529.1"/>
    <property type="match status" value="1"/>
</dbReference>
<dbReference type="GO" id="GO:0043885">
    <property type="term" value="F:anaerobic carbon-monoxide dehydrogenase activity"/>
    <property type="evidence" value="ECO:0007669"/>
    <property type="project" value="InterPro"/>
</dbReference>
<evidence type="ECO:0000256" key="5">
    <source>
        <dbReference type="ARBA" id="ARBA00022723"/>
    </source>
</evidence>
<comment type="caution">
    <text evidence="10">The sequence shown here is derived from an EMBL/GenBank/DDBJ whole genome shotgun (WGS) entry which is preliminary data.</text>
</comment>
<dbReference type="InterPro" id="IPR011254">
    <property type="entry name" value="Prismane-like_sf"/>
</dbReference>
<evidence type="ECO:0000313" key="10">
    <source>
        <dbReference type="EMBL" id="EEG50802.1"/>
    </source>
</evidence>
<dbReference type="PANTHER" id="PTHR42281:SF1">
    <property type="entry name" value="ACETYL-COA DECARBONYLASE_SYNTHASE COMPLEX SUBUNIT BETA 1"/>
    <property type="match status" value="1"/>
</dbReference>
<dbReference type="GO" id="GO:0051539">
    <property type="term" value="F:4 iron, 4 sulfur cluster binding"/>
    <property type="evidence" value="ECO:0007669"/>
    <property type="project" value="UniProtKB-KW"/>
</dbReference>
<dbReference type="EC" id="2.3.1.169" evidence="1"/>
<keyword evidence="11" id="KW-1185">Reference proteome</keyword>
<sequence>MTVLLFDIVFNGNDSMYAEAEQAVNEAIAKYGEDKAVGFPDTAYTLACYYAETGTKITNLKEAKEALTYIKSIMTRERRLHDGFMSGVATALSAELIEAMKYIDGAQPYEAPYLGHMTDAQIRELGVPLVTGDIPGIAVIINAAPTVEEACALVKSYQSQGNFVCLVGGIIEQLKEANYKTGFNVRVFPIGENISSVCHAVSAACRTAMIFGNIQPGDKKGLQEYTFNRFRAFVNAFAPLDEKTVACGAGAIYYGFPVVTNDMDYTPSVPKSLIKQPKVEEFNATSLEARDIKIKITNVDIPVAFASAFEGEIIRRGDMQVEFDGSRVDCAELVHTCEMTEIEDHKITVVGPEVDDMELGSKNSIAYVVKVAGKNMQPDFEPVIERKFHNYINCIEGVYHTGQRDMQRIRISKDAFAAGFKIKHIGEVLYSQVKNEFDAVVDKCEVVIYTDPAECTRIRHEVAIPIFNKRDDRLATLTDESVDVYYSCILCQAFSPSHVCVVTPERLGLCGAVSWLDAKATHQLDPNGPCQEITKERVIDEELGAYEDVNEAVQKYSQGALEKVTLYSIMQDPMTSCGCFECICGIEPFSNGVVIANREYAGMTPLGMTFPEMASMTGGGVQTPGFMGHGKHFIGSKKFMKAEGGIERIVWMPKELKEFVADRLNATAKELYGIDNFTDMIGDETVAEDPETLVAFLTEKGHPALGLEPMM</sequence>
<keyword evidence="2" id="KW-0004">4Fe-4S</keyword>
<dbReference type="Pfam" id="PF19436">
    <property type="entry name" value="ACS_CODH_B_C"/>
    <property type="match status" value="1"/>
</dbReference>
<evidence type="ECO:0000256" key="2">
    <source>
        <dbReference type="ARBA" id="ARBA00022485"/>
    </source>
</evidence>
<feature type="domain" description="CO dehydrogenase/acetyl-CoA synthase complex beta subunit C-terminal" evidence="9">
    <location>
        <begin position="467"/>
        <end position="711"/>
    </location>
</feature>
<dbReference type="Gene3D" id="3.40.1470.10">
    <property type="entry name" value="Bifunctional carbon monoxide dehydrogenase/acetyl-coa synthase(codh/acs), Chain M, domain 5"/>
    <property type="match status" value="1"/>
</dbReference>
<dbReference type="NCBIfam" id="NF003379">
    <property type="entry name" value="PRK04456.1"/>
    <property type="match status" value="1"/>
</dbReference>
<evidence type="ECO:0000256" key="7">
    <source>
        <dbReference type="ARBA" id="ARBA00023014"/>
    </source>
</evidence>
<dbReference type="Gene3D" id="1.10.8.190">
    <property type="entry name" value="Carbon monoxide dehydrogenase alpha subunit. Chain M, domain 1"/>
    <property type="match status" value="1"/>
</dbReference>
<dbReference type="GO" id="GO:0006084">
    <property type="term" value="P:acetyl-CoA metabolic process"/>
    <property type="evidence" value="ECO:0007669"/>
    <property type="project" value="InterPro"/>
</dbReference>
<dbReference type="HOGENOM" id="CLU_378422_0_0_9"/>
<evidence type="ECO:0000313" key="11">
    <source>
        <dbReference type="Proteomes" id="UP000003100"/>
    </source>
</evidence>
<dbReference type="InterPro" id="IPR038571">
    <property type="entry name" value="CO_DH/Ac-CoA_synth_bsu_3_sf"/>
</dbReference>
<dbReference type="Pfam" id="PF03598">
    <property type="entry name" value="CdhC"/>
    <property type="match status" value="1"/>
</dbReference>
<proteinExistence type="predicted"/>
<dbReference type="AlphaFoldDB" id="C0CHK3"/>
<evidence type="ECO:0000256" key="3">
    <source>
        <dbReference type="ARBA" id="ARBA00022596"/>
    </source>
</evidence>
<keyword evidence="7" id="KW-0411">Iron-sulfur</keyword>
<dbReference type="SUPFAM" id="SSF56821">
    <property type="entry name" value="Prismane protein-like"/>
    <property type="match status" value="1"/>
</dbReference>
<evidence type="ECO:0000259" key="8">
    <source>
        <dbReference type="Pfam" id="PF18537"/>
    </source>
</evidence>
<dbReference type="eggNOG" id="COG1614">
    <property type="taxonomic scope" value="Bacteria"/>
</dbReference>
<dbReference type="Gene3D" id="3.40.970.20">
    <property type="entry name" value="Carbon monoxide dehydrogenase alpha subunit. Chain D, domain 4"/>
    <property type="match status" value="1"/>
</dbReference>
<dbReference type="Proteomes" id="UP000003100">
    <property type="component" value="Unassembled WGS sequence"/>
</dbReference>
<dbReference type="EMBL" id="ACBZ01000009">
    <property type="protein sequence ID" value="EEG50802.1"/>
    <property type="molecule type" value="Genomic_DNA"/>
</dbReference>
<dbReference type="Gene3D" id="3.30.1650.10">
    <property type="entry name" value="Bifunctional carbon monoxide dehydrogenase/acetyl-coa synthase(codh/acs), Chain M, domain 3"/>
    <property type="match status" value="1"/>
</dbReference>
<dbReference type="Pfam" id="PF18537">
    <property type="entry name" value="CODH_A_N"/>
    <property type="match status" value="1"/>
</dbReference>
<reference evidence="10 11" key="1">
    <citation type="submission" date="2009-01" db="EMBL/GenBank/DDBJ databases">
        <authorList>
            <person name="Fulton L."/>
            <person name="Clifton S."/>
            <person name="Fulton B."/>
            <person name="Xu J."/>
            <person name="Minx P."/>
            <person name="Pepin K.H."/>
            <person name="Johnson M."/>
            <person name="Bhonagiri V."/>
            <person name="Nash W.E."/>
            <person name="Mardis E.R."/>
            <person name="Wilson R.K."/>
        </authorList>
    </citation>
    <scope>NUCLEOTIDE SEQUENCE [LARGE SCALE GENOMIC DNA]</scope>
    <source>
        <strain evidence="11">DSM 10507 / JCM 14656 / S5a33</strain>
    </source>
</reference>
<dbReference type="InterPro" id="IPR016099">
    <property type="entry name" value="Prismane-like_a/b-sand"/>
</dbReference>
<dbReference type="PATRIC" id="fig|476272.21.peg.3322"/>
<dbReference type="InterPro" id="IPR041350">
    <property type="entry name" value="CODH_A_N"/>
</dbReference>
<organism evidence="10 11">
    <name type="scientific">Blautia hydrogenotrophica (strain DSM 10507 / JCM 14656 / S5a33)</name>
    <name type="common">Ruminococcus hydrogenotrophicus</name>
    <dbReference type="NCBI Taxonomy" id="476272"/>
    <lineage>
        <taxon>Bacteria</taxon>
        <taxon>Bacillati</taxon>
        <taxon>Bacillota</taxon>
        <taxon>Clostridia</taxon>
        <taxon>Lachnospirales</taxon>
        <taxon>Lachnospiraceae</taxon>
        <taxon>Blautia</taxon>
    </lineage>
</organism>
<keyword evidence="4" id="KW-0808">Transferase</keyword>